<dbReference type="EMBL" id="UINC01001901">
    <property type="protein sequence ID" value="SUZ90527.1"/>
    <property type="molecule type" value="Genomic_DNA"/>
</dbReference>
<keyword evidence="4" id="KW-0732">Signal</keyword>
<proteinExistence type="inferred from homology"/>
<evidence type="ECO:0000256" key="1">
    <source>
        <dbReference type="ARBA" id="ARBA00004071"/>
    </source>
</evidence>
<evidence type="ECO:0000256" key="3">
    <source>
        <dbReference type="ARBA" id="ARBA00012662"/>
    </source>
</evidence>
<dbReference type="InterPro" id="IPR057739">
    <property type="entry name" value="Glyco_hydro_29_N"/>
</dbReference>
<dbReference type="InterPro" id="IPR016286">
    <property type="entry name" value="FUC_metazoa-typ"/>
</dbReference>
<evidence type="ECO:0000313" key="8">
    <source>
        <dbReference type="EMBL" id="SUZ90527.1"/>
    </source>
</evidence>
<dbReference type="SUPFAM" id="SSF51445">
    <property type="entry name" value="(Trans)glycosidases"/>
    <property type="match status" value="1"/>
</dbReference>
<evidence type="ECO:0000259" key="7">
    <source>
        <dbReference type="Pfam" id="PF01120"/>
    </source>
</evidence>
<reference evidence="8" key="1">
    <citation type="submission" date="2018-05" db="EMBL/GenBank/DDBJ databases">
        <authorList>
            <person name="Lanie J.A."/>
            <person name="Ng W.-L."/>
            <person name="Kazmierczak K.M."/>
            <person name="Andrzejewski T.M."/>
            <person name="Davidsen T.M."/>
            <person name="Wayne K.J."/>
            <person name="Tettelin H."/>
            <person name="Glass J.I."/>
            <person name="Rusch D."/>
            <person name="Podicherti R."/>
            <person name="Tsui H.-C.T."/>
            <person name="Winkler M.E."/>
        </authorList>
    </citation>
    <scope>NUCLEOTIDE SEQUENCE</scope>
</reference>
<dbReference type="PANTHER" id="PTHR10030">
    <property type="entry name" value="ALPHA-L-FUCOSIDASE"/>
    <property type="match status" value="1"/>
</dbReference>
<accession>A0A381RKS6</accession>
<organism evidence="8">
    <name type="scientific">marine metagenome</name>
    <dbReference type="NCBI Taxonomy" id="408172"/>
    <lineage>
        <taxon>unclassified sequences</taxon>
        <taxon>metagenomes</taxon>
        <taxon>ecological metagenomes</taxon>
    </lineage>
</organism>
<evidence type="ECO:0000256" key="4">
    <source>
        <dbReference type="ARBA" id="ARBA00022729"/>
    </source>
</evidence>
<keyword evidence="6" id="KW-0326">Glycosidase</keyword>
<comment type="similarity">
    <text evidence="2">Belongs to the glycosyl hydrolase 29 family.</text>
</comment>
<dbReference type="AlphaFoldDB" id="A0A381RKS6"/>
<name>A0A381RKS6_9ZZZZ</name>
<dbReference type="PIRSF" id="PIRSF001092">
    <property type="entry name" value="Alpha-L-fucosidase"/>
    <property type="match status" value="1"/>
</dbReference>
<feature type="domain" description="Glycoside hydrolase family 29 N-terminal" evidence="7">
    <location>
        <begin position="29"/>
        <end position="361"/>
    </location>
</feature>
<dbReference type="Pfam" id="PF01120">
    <property type="entry name" value="Alpha_L_fucos"/>
    <property type="match status" value="1"/>
</dbReference>
<dbReference type="PANTHER" id="PTHR10030:SF37">
    <property type="entry name" value="ALPHA-L-FUCOSIDASE-RELATED"/>
    <property type="match status" value="1"/>
</dbReference>
<comment type="function">
    <text evidence="1">Alpha-L-fucosidase is responsible for hydrolyzing the alpha-1,6-linked fucose joined to the reducing-end N-acetylglucosamine of the carbohydrate moieties of glycoproteins.</text>
</comment>
<evidence type="ECO:0000256" key="5">
    <source>
        <dbReference type="ARBA" id="ARBA00022801"/>
    </source>
</evidence>
<dbReference type="SMART" id="SM00812">
    <property type="entry name" value="Alpha_L_fucos"/>
    <property type="match status" value="1"/>
</dbReference>
<dbReference type="EC" id="3.2.1.51" evidence="3"/>
<protein>
    <recommendedName>
        <fullName evidence="3">alpha-L-fucosidase</fullName>
        <ecNumber evidence="3">3.2.1.51</ecNumber>
    </recommendedName>
</protein>
<dbReference type="GO" id="GO:0016139">
    <property type="term" value="P:glycoside catabolic process"/>
    <property type="evidence" value="ECO:0007669"/>
    <property type="project" value="TreeGrafter"/>
</dbReference>
<gene>
    <name evidence="8" type="ORF">METZ01_LOCUS43381</name>
</gene>
<sequence length="367" mass="42608">MFKFLIIGILIFGCDDLNQSKTPNYLSDYGDLYKSNPRKANLEWFKKSKIGLFIHYGLYSQLEKGEWVQLRDTIPVSDYARLKETFNPSNFDADKITDLAISAGMKYITITSKHHDGFSLFDTKQNDFNSIKSPAGRDLIGELYNSCKEKKIGLFLYYSYAADWSHPYFYSRLDGWSNARPAYKENQKEYKYKTREDFGNYIKFAHNQLKELLTQYPEIAGIWLDPIMGYYANHEIFPIEETYTLIRSISKHALISFKQGANGDEDFSAPEHNFSKRVGSQYEVARIAYELNKLKPKEVCTSLQSRHWGYDKNAKHKNFDDVFNYYLDAIKNDTNLLLNVGPLPDGSIHHEDIITLTKLGEKINELQ</sequence>
<dbReference type="GO" id="GO:0004560">
    <property type="term" value="F:alpha-L-fucosidase activity"/>
    <property type="evidence" value="ECO:0007669"/>
    <property type="project" value="InterPro"/>
</dbReference>
<dbReference type="GO" id="GO:0006004">
    <property type="term" value="P:fucose metabolic process"/>
    <property type="evidence" value="ECO:0007669"/>
    <property type="project" value="InterPro"/>
</dbReference>
<dbReference type="Gene3D" id="3.20.20.80">
    <property type="entry name" value="Glycosidases"/>
    <property type="match status" value="1"/>
</dbReference>
<evidence type="ECO:0000256" key="2">
    <source>
        <dbReference type="ARBA" id="ARBA00007951"/>
    </source>
</evidence>
<dbReference type="InterPro" id="IPR017853">
    <property type="entry name" value="GH"/>
</dbReference>
<dbReference type="InterPro" id="IPR000933">
    <property type="entry name" value="Glyco_hydro_29"/>
</dbReference>
<keyword evidence="5" id="KW-0378">Hydrolase</keyword>
<evidence type="ECO:0000256" key="6">
    <source>
        <dbReference type="ARBA" id="ARBA00023295"/>
    </source>
</evidence>
<dbReference type="GO" id="GO:0005764">
    <property type="term" value="C:lysosome"/>
    <property type="evidence" value="ECO:0007669"/>
    <property type="project" value="TreeGrafter"/>
</dbReference>